<evidence type="ECO:0000313" key="2">
    <source>
        <dbReference type="EMBL" id="GMF18604.1"/>
    </source>
</evidence>
<dbReference type="InterPro" id="IPR032567">
    <property type="entry name" value="RTL1-rel"/>
</dbReference>
<reference evidence="2" key="1">
    <citation type="submission" date="2023-04" db="EMBL/GenBank/DDBJ databases">
        <title>Phytophthora fragariaefolia NBRC 109709.</title>
        <authorList>
            <person name="Ichikawa N."/>
            <person name="Sato H."/>
            <person name="Tonouchi N."/>
        </authorList>
    </citation>
    <scope>NUCLEOTIDE SEQUENCE</scope>
    <source>
        <strain evidence="2">NBRC 109709</strain>
    </source>
</reference>
<dbReference type="Gene3D" id="3.10.10.10">
    <property type="entry name" value="HIV Type 1 Reverse Transcriptase, subunit A, domain 1"/>
    <property type="match status" value="1"/>
</dbReference>
<dbReference type="PANTHER" id="PTHR15503">
    <property type="entry name" value="LDOC1 RELATED"/>
    <property type="match status" value="1"/>
</dbReference>
<evidence type="ECO:0000313" key="3">
    <source>
        <dbReference type="Proteomes" id="UP001165121"/>
    </source>
</evidence>
<dbReference type="AlphaFoldDB" id="A0A9W6WW52"/>
<dbReference type="InterPro" id="IPR043128">
    <property type="entry name" value="Rev_trsase/Diguanyl_cyclase"/>
</dbReference>
<comment type="caution">
    <text evidence="2">The sequence shown here is derived from an EMBL/GenBank/DDBJ whole genome shotgun (WGS) entry which is preliminary data.</text>
</comment>
<dbReference type="InterPro" id="IPR043502">
    <property type="entry name" value="DNA/RNA_pol_sf"/>
</dbReference>
<feature type="compositionally biased region" description="Polar residues" evidence="1">
    <location>
        <begin position="18"/>
        <end position="36"/>
    </location>
</feature>
<gene>
    <name evidence="2" type="ORF">Pfra01_000168100</name>
</gene>
<accession>A0A9W6WW52</accession>
<organism evidence="2 3">
    <name type="scientific">Phytophthora fragariaefolia</name>
    <dbReference type="NCBI Taxonomy" id="1490495"/>
    <lineage>
        <taxon>Eukaryota</taxon>
        <taxon>Sar</taxon>
        <taxon>Stramenopiles</taxon>
        <taxon>Oomycota</taxon>
        <taxon>Peronosporomycetes</taxon>
        <taxon>Peronosporales</taxon>
        <taxon>Peronosporaceae</taxon>
        <taxon>Phytophthora</taxon>
    </lineage>
</organism>
<dbReference type="PANTHER" id="PTHR15503:SF22">
    <property type="entry name" value="TRANSPOSON TY3-I GAG POLYPROTEIN"/>
    <property type="match status" value="1"/>
</dbReference>
<keyword evidence="3" id="KW-1185">Reference proteome</keyword>
<dbReference type="Gene3D" id="3.30.70.270">
    <property type="match status" value="1"/>
</dbReference>
<protein>
    <submittedName>
        <fullName evidence="2">Unnamed protein product</fullName>
    </submittedName>
</protein>
<dbReference type="Gene3D" id="2.40.70.10">
    <property type="entry name" value="Acid Proteases"/>
    <property type="match status" value="1"/>
</dbReference>
<dbReference type="InterPro" id="IPR021109">
    <property type="entry name" value="Peptidase_aspartic_dom_sf"/>
</dbReference>
<dbReference type="CDD" id="cd01647">
    <property type="entry name" value="RT_LTR"/>
    <property type="match status" value="1"/>
</dbReference>
<dbReference type="SUPFAM" id="SSF56672">
    <property type="entry name" value="DNA/RNA polymerases"/>
    <property type="match status" value="1"/>
</dbReference>
<name>A0A9W6WW52_9STRA</name>
<sequence>MNDHAQCFEDSREIPNPKSASTTSALKQNRFQQGKPKSNEGGGLSTQPPTKTIPNSGAVPRQATGDQPSVDYKNADALLMLQNFSPHGHLQQSGLVENQHMSVFIDSDASFNAVYPQFAARVGLKVFDHARPLTIRLGAGKQAVIPRRVTSLSIILPDFSIYTSGAFVMDIPESCEVMLGMPWLKDINPIIDWTAKTVRSRPDVQPAVRGTTRLVRPRDLTKLLRAADNEFCFLINSSDASGMSEKRAAAWKAMESMAVYPLLLEFRDVVFRSELPSVPPTRQNMDANIEVSDSTPVHRKQSPFLKEQREPILQWTRKMLKAKLIRPSSSPYYAPTFCVQIANGEWRIVHDFSDLNAKVRVPVNPIPRTDEILRAMARGKVFSALDLLWGFFQVKLREYSNPYTAFSAQTGFTNIW</sequence>
<proteinExistence type="predicted"/>
<feature type="region of interest" description="Disordered" evidence="1">
    <location>
        <begin position="1"/>
        <end position="69"/>
    </location>
</feature>
<dbReference type="Proteomes" id="UP001165121">
    <property type="component" value="Unassembled WGS sequence"/>
</dbReference>
<dbReference type="EMBL" id="BSXT01000136">
    <property type="protein sequence ID" value="GMF18604.1"/>
    <property type="molecule type" value="Genomic_DNA"/>
</dbReference>
<dbReference type="OrthoDB" id="773199at2759"/>
<dbReference type="CDD" id="cd00303">
    <property type="entry name" value="retropepsin_like"/>
    <property type="match status" value="1"/>
</dbReference>
<feature type="compositionally biased region" description="Polar residues" evidence="1">
    <location>
        <begin position="45"/>
        <end position="55"/>
    </location>
</feature>
<evidence type="ECO:0000256" key="1">
    <source>
        <dbReference type="SAM" id="MobiDB-lite"/>
    </source>
</evidence>
<feature type="compositionally biased region" description="Basic and acidic residues" evidence="1">
    <location>
        <begin position="1"/>
        <end position="15"/>
    </location>
</feature>
<dbReference type="SUPFAM" id="SSF50630">
    <property type="entry name" value="Acid proteases"/>
    <property type="match status" value="1"/>
</dbReference>